<name>A0A6C0IK04_9ZZZZ</name>
<reference evidence="1" key="1">
    <citation type="journal article" date="2020" name="Nature">
        <title>Giant virus diversity and host interactions through global metagenomics.</title>
        <authorList>
            <person name="Schulz F."/>
            <person name="Roux S."/>
            <person name="Paez-Espino D."/>
            <person name="Jungbluth S."/>
            <person name="Walsh D.A."/>
            <person name="Denef V.J."/>
            <person name="McMahon K.D."/>
            <person name="Konstantinidis K.T."/>
            <person name="Eloe-Fadrosh E.A."/>
            <person name="Kyrpides N.C."/>
            <person name="Woyke T."/>
        </authorList>
    </citation>
    <scope>NUCLEOTIDE SEQUENCE</scope>
    <source>
        <strain evidence="1">GVMAG-M-3300023210-19</strain>
    </source>
</reference>
<protein>
    <submittedName>
        <fullName evidence="1">Uncharacterized protein</fullName>
    </submittedName>
</protein>
<dbReference type="AlphaFoldDB" id="A0A6C0IK04"/>
<proteinExistence type="predicted"/>
<organism evidence="1">
    <name type="scientific">viral metagenome</name>
    <dbReference type="NCBI Taxonomy" id="1070528"/>
    <lineage>
        <taxon>unclassified sequences</taxon>
        <taxon>metagenomes</taxon>
        <taxon>organismal metagenomes</taxon>
    </lineage>
</organism>
<accession>A0A6C0IK04</accession>
<dbReference type="EMBL" id="MN740201">
    <property type="protein sequence ID" value="QHT93149.1"/>
    <property type="molecule type" value="Genomic_DNA"/>
</dbReference>
<evidence type="ECO:0000313" key="1">
    <source>
        <dbReference type="EMBL" id="QHT93149.1"/>
    </source>
</evidence>
<sequence length="134" mass="15862">MYFFILSLLFQSYVCVLTLNYTPKLGKYQIATVPISNTCDYENFMSSTSKEYMSGIDHRYPYIENDTMFVYKFNETLQKHHLLKVLQNENESLHNKKTFLDEFNQNYSDHSSYGVDIFAGGLLNDWDENMQIME</sequence>